<reference evidence="17" key="1">
    <citation type="submission" date="2016-11" db="EMBL/GenBank/DDBJ databases">
        <authorList>
            <person name="Varghese N."/>
            <person name="Submissions S."/>
        </authorList>
    </citation>
    <scope>NUCLEOTIDE SEQUENCE [LARGE SCALE GENOMIC DNA]</scope>
    <source>
        <strain evidence="17">DSM 16219</strain>
    </source>
</reference>
<evidence type="ECO:0000256" key="11">
    <source>
        <dbReference type="ARBA" id="ARBA00023239"/>
    </source>
</evidence>
<evidence type="ECO:0000313" key="16">
    <source>
        <dbReference type="EMBL" id="SHI82840.1"/>
    </source>
</evidence>
<name>A0A1M6EC10_9BACT</name>
<dbReference type="EC" id="4.1.99.3" evidence="4"/>
<keyword evidence="11 16" id="KW-0456">Lyase</keyword>
<comment type="similarity">
    <text evidence="3">Belongs to the DNA photolyase class-2 family.</text>
</comment>
<evidence type="ECO:0000256" key="13">
    <source>
        <dbReference type="ARBA" id="ARBA00033999"/>
    </source>
</evidence>
<dbReference type="PANTHER" id="PTHR10211:SF0">
    <property type="entry name" value="DEOXYRIBODIPYRIMIDINE PHOTO-LYASE"/>
    <property type="match status" value="1"/>
</dbReference>
<dbReference type="Gene3D" id="1.10.579.10">
    <property type="entry name" value="DNA Cyclobutane Dipyrimidine Photolyase, subunit A, domain 3"/>
    <property type="match status" value="1"/>
</dbReference>
<dbReference type="STRING" id="1121393.SAMN02745216_00613"/>
<dbReference type="InterPro" id="IPR006050">
    <property type="entry name" value="DNA_photolyase_N"/>
</dbReference>
<keyword evidence="7" id="KW-0227">DNA damage</keyword>
<evidence type="ECO:0000256" key="3">
    <source>
        <dbReference type="ARBA" id="ARBA00006409"/>
    </source>
</evidence>
<evidence type="ECO:0000256" key="4">
    <source>
        <dbReference type="ARBA" id="ARBA00013149"/>
    </source>
</evidence>
<keyword evidence="6" id="KW-0285">Flavoprotein</keyword>
<dbReference type="EMBL" id="FQZU01000002">
    <property type="protein sequence ID" value="SHI82840.1"/>
    <property type="molecule type" value="Genomic_DNA"/>
</dbReference>
<sequence>MHKTDAARIRKLNGLPVQKGACVLYWMQQSQRAENNLALEFAVSRANDLGLPVVVVFGLTANYPEANYRHYLFMLEGLAETQKHCRERGIPLVVLENSPPLAALELGGKAALIVMDKGYLRHQKAWRAQVAAQASCMVVQVETDVIVPVNIASQKAEWAARTIRPKITRELDNFLRLPEKIALKNKLRDFDVQGLDLSDPQPLLKSLGMEENPSGVSAFFKGGASSAQKRMDAFIQKSLDNYSRHHNRPDLADVSGMGPYLHFGQVSAAALALQVKNLKDADPEAQAAYLEQIIVRRELAMNFVHFTPNYDQYACLPNWAQKTLKEHAQDPRDPLYTLEQLEACKTHDPYWNAAMREMVATGYMHNHMRMYWGKKILEWSPSPQKAWDVLLYLNNKYFLDGRDPNSYAGVGWIFGLHDRGWSRRPIFGTVRYMAASGLERKCKIKDYAARIESLRA</sequence>
<dbReference type="RefSeq" id="WP_073472736.1">
    <property type="nucleotide sequence ID" value="NZ_FQZU01000002.1"/>
</dbReference>
<evidence type="ECO:0000256" key="9">
    <source>
        <dbReference type="ARBA" id="ARBA00023125"/>
    </source>
</evidence>
<keyword evidence="9" id="KW-0238">DNA-binding</keyword>
<dbReference type="InterPro" id="IPR036134">
    <property type="entry name" value="Crypto/Photolyase_FAD-like_sf"/>
</dbReference>
<dbReference type="InterPro" id="IPR052219">
    <property type="entry name" value="Photolyase_Class-2"/>
</dbReference>
<keyword evidence="17" id="KW-1185">Reference proteome</keyword>
<dbReference type="InterPro" id="IPR014729">
    <property type="entry name" value="Rossmann-like_a/b/a_fold"/>
</dbReference>
<dbReference type="GO" id="GO:0000719">
    <property type="term" value="P:photoreactive repair"/>
    <property type="evidence" value="ECO:0007669"/>
    <property type="project" value="TreeGrafter"/>
</dbReference>
<evidence type="ECO:0000256" key="7">
    <source>
        <dbReference type="ARBA" id="ARBA00022763"/>
    </source>
</evidence>
<evidence type="ECO:0000256" key="6">
    <source>
        <dbReference type="ARBA" id="ARBA00022630"/>
    </source>
</evidence>
<dbReference type="GO" id="GO:0016491">
    <property type="term" value="F:oxidoreductase activity"/>
    <property type="evidence" value="ECO:0007669"/>
    <property type="project" value="InterPro"/>
</dbReference>
<comment type="cofactor">
    <cofactor evidence="1">
        <name>(6R)-5,10-methylene-5,6,7,8-tetrahydrofolate</name>
        <dbReference type="ChEBI" id="CHEBI:15636"/>
    </cofactor>
</comment>
<dbReference type="PANTHER" id="PTHR10211">
    <property type="entry name" value="DEOXYRIBODIPYRIMIDINE PHOTOLYASE"/>
    <property type="match status" value="1"/>
</dbReference>
<dbReference type="PROSITE" id="PS00687">
    <property type="entry name" value="ALDEHYDE_DEHYDR_GLU"/>
    <property type="match status" value="1"/>
</dbReference>
<evidence type="ECO:0000256" key="10">
    <source>
        <dbReference type="ARBA" id="ARBA00023204"/>
    </source>
</evidence>
<dbReference type="Proteomes" id="UP000183994">
    <property type="component" value="Unassembled WGS sequence"/>
</dbReference>
<dbReference type="OrthoDB" id="9772484at2"/>
<evidence type="ECO:0000256" key="12">
    <source>
        <dbReference type="ARBA" id="ARBA00031671"/>
    </source>
</evidence>
<evidence type="ECO:0000256" key="2">
    <source>
        <dbReference type="ARBA" id="ARBA00001974"/>
    </source>
</evidence>
<gene>
    <name evidence="16" type="ORF">SAMN02745216_00613</name>
</gene>
<comment type="catalytic activity">
    <reaction evidence="13">
        <text>cyclobutadipyrimidine (in DNA) = 2 pyrimidine residues (in DNA).</text>
        <dbReference type="EC" id="4.1.99.3"/>
    </reaction>
</comment>
<keyword evidence="10" id="KW-0234">DNA repair</keyword>
<dbReference type="Pfam" id="PF00875">
    <property type="entry name" value="DNA_photolyase"/>
    <property type="match status" value="1"/>
</dbReference>
<keyword evidence="8" id="KW-0274">FAD</keyword>
<dbReference type="PROSITE" id="PS51645">
    <property type="entry name" value="PHR_CRY_ALPHA_BETA"/>
    <property type="match status" value="1"/>
</dbReference>
<dbReference type="Gene3D" id="3.40.50.620">
    <property type="entry name" value="HUPs"/>
    <property type="match status" value="1"/>
</dbReference>
<protein>
    <recommendedName>
        <fullName evidence="5">Deoxyribodipyrimidine photo-lyase</fullName>
        <ecNumber evidence="4">4.1.99.3</ecNumber>
    </recommendedName>
    <alternativeName>
        <fullName evidence="12">DNA photolyase</fullName>
    </alternativeName>
</protein>
<dbReference type="Gene3D" id="1.25.40.80">
    <property type="match status" value="1"/>
</dbReference>
<evidence type="ECO:0000256" key="8">
    <source>
        <dbReference type="ARBA" id="ARBA00022827"/>
    </source>
</evidence>
<comment type="cofactor">
    <cofactor evidence="2">
        <name>FAD</name>
        <dbReference type="ChEBI" id="CHEBI:57692"/>
    </cofactor>
</comment>
<feature type="active site" evidence="14">
    <location>
        <position position="105"/>
    </location>
</feature>
<evidence type="ECO:0000256" key="5">
    <source>
        <dbReference type="ARBA" id="ARBA00014046"/>
    </source>
</evidence>
<proteinExistence type="inferred from homology"/>
<dbReference type="FunFam" id="1.10.579.10:FF:000002">
    <property type="entry name" value="Deoxyribodipyrimidine photolyase"/>
    <property type="match status" value="1"/>
</dbReference>
<evidence type="ECO:0000256" key="14">
    <source>
        <dbReference type="PROSITE-ProRule" id="PRU10007"/>
    </source>
</evidence>
<feature type="domain" description="Photolyase/cryptochrome alpha/beta" evidence="15">
    <location>
        <begin position="21"/>
        <end position="149"/>
    </location>
</feature>
<dbReference type="AlphaFoldDB" id="A0A1M6EC10"/>
<evidence type="ECO:0000313" key="17">
    <source>
        <dbReference type="Proteomes" id="UP000183994"/>
    </source>
</evidence>
<organism evidence="16 17">
    <name type="scientific">Desulfatibacillum alkenivorans DSM 16219</name>
    <dbReference type="NCBI Taxonomy" id="1121393"/>
    <lineage>
        <taxon>Bacteria</taxon>
        <taxon>Pseudomonadati</taxon>
        <taxon>Thermodesulfobacteriota</taxon>
        <taxon>Desulfobacteria</taxon>
        <taxon>Desulfobacterales</taxon>
        <taxon>Desulfatibacillaceae</taxon>
        <taxon>Desulfatibacillum</taxon>
    </lineage>
</organism>
<dbReference type="GO" id="GO:0003904">
    <property type="term" value="F:deoxyribodipyrimidine photo-lyase activity"/>
    <property type="evidence" value="ECO:0007669"/>
    <property type="project" value="UniProtKB-EC"/>
</dbReference>
<accession>A0A1M6EC10</accession>
<dbReference type="InterPro" id="IPR036155">
    <property type="entry name" value="Crypto/Photolyase_N_sf"/>
</dbReference>
<dbReference type="GO" id="GO:0003677">
    <property type="term" value="F:DNA binding"/>
    <property type="evidence" value="ECO:0007669"/>
    <property type="project" value="UniProtKB-KW"/>
</dbReference>
<evidence type="ECO:0000259" key="15">
    <source>
        <dbReference type="PROSITE" id="PS51645"/>
    </source>
</evidence>
<evidence type="ECO:0000256" key="1">
    <source>
        <dbReference type="ARBA" id="ARBA00001932"/>
    </source>
</evidence>
<dbReference type="SUPFAM" id="SSF52425">
    <property type="entry name" value="Cryptochrome/photolyase, N-terminal domain"/>
    <property type="match status" value="1"/>
</dbReference>
<dbReference type="InterPro" id="IPR029510">
    <property type="entry name" value="Ald_DH_CS_GLU"/>
</dbReference>
<dbReference type="SUPFAM" id="SSF48173">
    <property type="entry name" value="Cryptochrome/photolyase FAD-binding domain"/>
    <property type="match status" value="1"/>
</dbReference>